<accession>A0A1A9WAW1</accession>
<proteinExistence type="predicted"/>
<protein>
    <submittedName>
        <fullName evidence="1">DUF1758 domain-containing protein</fullName>
    </submittedName>
</protein>
<dbReference type="VEuPathDB" id="VectorBase:GBRI012633"/>
<name>A0A1A9WAW1_9MUSC</name>
<dbReference type="EnsemblMetazoa" id="GBRI012633-RA">
    <property type="protein sequence ID" value="GBRI012633-PA"/>
    <property type="gene ID" value="GBRI012633"/>
</dbReference>
<dbReference type="AlphaFoldDB" id="A0A1A9WAW1"/>
<keyword evidence="2" id="KW-1185">Reference proteome</keyword>
<organism evidence="1 2">
    <name type="scientific">Glossina brevipalpis</name>
    <dbReference type="NCBI Taxonomy" id="37001"/>
    <lineage>
        <taxon>Eukaryota</taxon>
        <taxon>Metazoa</taxon>
        <taxon>Ecdysozoa</taxon>
        <taxon>Arthropoda</taxon>
        <taxon>Hexapoda</taxon>
        <taxon>Insecta</taxon>
        <taxon>Pterygota</taxon>
        <taxon>Neoptera</taxon>
        <taxon>Endopterygota</taxon>
        <taxon>Diptera</taxon>
        <taxon>Brachycera</taxon>
        <taxon>Muscomorpha</taxon>
        <taxon>Hippoboscoidea</taxon>
        <taxon>Glossinidae</taxon>
        <taxon>Glossina</taxon>
    </lineage>
</organism>
<reference evidence="2" key="1">
    <citation type="submission" date="2014-03" db="EMBL/GenBank/DDBJ databases">
        <authorList>
            <person name="Aksoy S."/>
            <person name="Warren W."/>
            <person name="Wilson R.K."/>
        </authorList>
    </citation>
    <scope>NUCLEOTIDE SEQUENCE [LARGE SCALE GENOMIC DNA]</scope>
    <source>
        <strain evidence="2">IAEA</strain>
    </source>
</reference>
<evidence type="ECO:0000313" key="2">
    <source>
        <dbReference type="Proteomes" id="UP000091820"/>
    </source>
</evidence>
<sequence>MFFQDSFRNYQNLQNDVANPYRCELCSSPIDNGCNKCDFEHELCFLKTPPGHTRSEKNCQEARNPFNPIPINRLRSLQQQRQEQKKQTYVRCKLCGEEHRLAVCKKYRSCNLKEKYEIVGRYKYCENCLDFTHLVDECLIKNQCVICRNKHHTTLHGHPFLMQNVDGNLSDSSTRIRGAACLCDIPTRFSKDITYLTQTLLPTVWLSVMCFGNTYRRRALISPSIPITQVAVTDVRLNEWDWITQNGKSYCSINICPIKGPYIKIPVMANITSKLPRKIYPYDLNPQIERSFPELTLADPFPTSSREITIELGADIYSRIVKSDNEKKRFGRRYIVAQNTIFGWTLCGRIS</sequence>
<reference evidence="1" key="2">
    <citation type="submission" date="2020-05" db="UniProtKB">
        <authorList>
            <consortium name="EnsemblMetazoa"/>
        </authorList>
    </citation>
    <scope>IDENTIFICATION</scope>
    <source>
        <strain evidence="1">IAEA</strain>
    </source>
</reference>
<dbReference type="Proteomes" id="UP000091820">
    <property type="component" value="Unassembled WGS sequence"/>
</dbReference>
<dbReference type="STRING" id="37001.A0A1A9WAW1"/>
<evidence type="ECO:0000313" key="1">
    <source>
        <dbReference type="EnsemblMetazoa" id="GBRI012633-PA"/>
    </source>
</evidence>